<dbReference type="STRING" id="1236989.JCM15548_14020"/>
<gene>
    <name evidence="1" type="ORF">JCM15548_14020</name>
</gene>
<evidence type="ECO:0000313" key="1">
    <source>
        <dbReference type="EMBL" id="GAO31636.1"/>
    </source>
</evidence>
<sequence>MILAPHLIKVKKKEVGLPHISEATERQKRDGMCWEKEDELYNDGGAFKITARTSEGIIVTLIADNYYGYSKKEVKTQISYAANLLGNVEEEHAGGAIAFPSYNLGDGFADWNQFAENHLTFDEMVGMYGHIMEEMPEGYAIDKTYRDIIYVPESSVFNLVDQKVSWEKQDKAFSIRLNPKCTYISPAGYKVRMSKNPYVPSWRLIGTAAEGTFCHKLHCFGGWKIGNFQVHQRCHHLWSVFHCRL</sequence>
<organism evidence="1 2">
    <name type="scientific">Geofilum rubicundum JCM 15548</name>
    <dbReference type="NCBI Taxonomy" id="1236989"/>
    <lineage>
        <taxon>Bacteria</taxon>
        <taxon>Pseudomonadati</taxon>
        <taxon>Bacteroidota</taxon>
        <taxon>Bacteroidia</taxon>
        <taxon>Marinilabiliales</taxon>
        <taxon>Marinilabiliaceae</taxon>
        <taxon>Geofilum</taxon>
    </lineage>
</organism>
<name>A0A0E9M2M2_9BACT</name>
<reference evidence="1 2" key="1">
    <citation type="journal article" date="2015" name="Microbes Environ.">
        <title>Distribution and evolution of nitrogen fixation genes in the phylum bacteroidetes.</title>
        <authorList>
            <person name="Inoue J."/>
            <person name="Oshima K."/>
            <person name="Suda W."/>
            <person name="Sakamoto M."/>
            <person name="Iino T."/>
            <person name="Noda S."/>
            <person name="Hongoh Y."/>
            <person name="Hattori M."/>
            <person name="Ohkuma M."/>
        </authorList>
    </citation>
    <scope>NUCLEOTIDE SEQUENCE [LARGE SCALE GENOMIC DNA]</scope>
    <source>
        <strain evidence="1">JCM 15548</strain>
    </source>
</reference>
<accession>A0A0E9M2M2</accession>
<dbReference type="RefSeq" id="WP_227625976.1">
    <property type="nucleotide sequence ID" value="NZ_BAZW01000055.1"/>
</dbReference>
<comment type="caution">
    <text evidence="1">The sequence shown here is derived from an EMBL/GenBank/DDBJ whole genome shotgun (WGS) entry which is preliminary data.</text>
</comment>
<dbReference type="EMBL" id="BAZW01000055">
    <property type="protein sequence ID" value="GAO31636.1"/>
    <property type="molecule type" value="Genomic_DNA"/>
</dbReference>
<dbReference type="Proteomes" id="UP000032900">
    <property type="component" value="Unassembled WGS sequence"/>
</dbReference>
<keyword evidence="2" id="KW-1185">Reference proteome</keyword>
<evidence type="ECO:0000313" key="2">
    <source>
        <dbReference type="Proteomes" id="UP000032900"/>
    </source>
</evidence>
<dbReference type="AlphaFoldDB" id="A0A0E9M2M2"/>
<protein>
    <submittedName>
        <fullName evidence="1">Best DB hits: PFAM: PF00639</fullName>
    </submittedName>
</protein>
<proteinExistence type="predicted"/>